<dbReference type="OrthoDB" id="3346200at2"/>
<proteinExistence type="predicted"/>
<dbReference type="Gene3D" id="2.130.10.10">
    <property type="entry name" value="YVTN repeat-like/Quinoprotein amine dehydrogenase"/>
    <property type="match status" value="2"/>
</dbReference>
<feature type="compositionally biased region" description="Low complexity" evidence="1">
    <location>
        <begin position="121"/>
        <end position="134"/>
    </location>
</feature>
<feature type="transmembrane region" description="Helical" evidence="2">
    <location>
        <begin position="414"/>
        <end position="432"/>
    </location>
</feature>
<dbReference type="InterPro" id="IPR015943">
    <property type="entry name" value="WD40/YVTN_repeat-like_dom_sf"/>
</dbReference>
<dbReference type="SUPFAM" id="SSF50969">
    <property type="entry name" value="YVTN repeat-like/Quinoprotein amine dehydrogenase"/>
    <property type="match status" value="1"/>
</dbReference>
<name>A0A545API1_9ACTN</name>
<comment type="caution">
    <text evidence="3">The sequence shown here is derived from an EMBL/GenBank/DDBJ whole genome shotgun (WGS) entry which is preliminary data.</text>
</comment>
<feature type="region of interest" description="Disordered" evidence="1">
    <location>
        <begin position="110"/>
        <end position="135"/>
    </location>
</feature>
<evidence type="ECO:0008006" key="5">
    <source>
        <dbReference type="Google" id="ProtNLM"/>
    </source>
</evidence>
<sequence length="439" mass="46467">MKFLRGLVTLAITICVALLLVAIAGYGSSKSVAEKERTAPAKVFQPFGWQQTVEKSPPGPATVLVSGDGWGMRGVTYRGKVAVVGGTYRTQRYRTDVEAGEDVLLSPDGTTIADGIPRPVPTASGSPAATTTGSRDPAIWFTDLESGRTRRMTVPATGTARPVAFSPDGRKILVQVASPPEHGPWPGGELDLMDLATGEVSRLANLGTAPVHRAQLAAFSPTGREVAVQIGDAISVVDVKSRAARPLARLGPDRRIAGIGAWSGDGTRIAVLTMSGCSKRCDADDLDDRTWQIDEIDATTGAPRTGSFDRLTGSTIRVLGQTDTGELAVVRYHASNDVSIDGLGELTVDGDPAEETDYGAVDDADLLGLTPSGRRRTLVSLPPGSRHVDVAGQLVVEDRMGGDSSRPMPWPAPFWVDLALIAVLLLVIWGAYRLRRATR</sequence>
<keyword evidence="2" id="KW-0472">Membrane</keyword>
<organism evidence="3 4">
    <name type="scientific">Cryptosporangium phraense</name>
    <dbReference type="NCBI Taxonomy" id="2593070"/>
    <lineage>
        <taxon>Bacteria</taxon>
        <taxon>Bacillati</taxon>
        <taxon>Actinomycetota</taxon>
        <taxon>Actinomycetes</taxon>
        <taxon>Cryptosporangiales</taxon>
        <taxon>Cryptosporangiaceae</taxon>
        <taxon>Cryptosporangium</taxon>
    </lineage>
</organism>
<evidence type="ECO:0000313" key="4">
    <source>
        <dbReference type="Proteomes" id="UP000317982"/>
    </source>
</evidence>
<protein>
    <recommendedName>
        <fullName evidence="5">WD40 repeat domain-containing protein</fullName>
    </recommendedName>
</protein>
<dbReference type="InParanoid" id="A0A545API1"/>
<keyword evidence="2" id="KW-1133">Transmembrane helix</keyword>
<keyword evidence="4" id="KW-1185">Reference proteome</keyword>
<evidence type="ECO:0000313" key="3">
    <source>
        <dbReference type="EMBL" id="TQS43216.1"/>
    </source>
</evidence>
<gene>
    <name evidence="3" type="ORF">FL583_20440</name>
</gene>
<dbReference type="RefSeq" id="WP_142706301.1">
    <property type="nucleotide sequence ID" value="NZ_VIRS01000014.1"/>
</dbReference>
<accession>A0A545API1</accession>
<dbReference type="EMBL" id="VIRS01000014">
    <property type="protein sequence ID" value="TQS43216.1"/>
    <property type="molecule type" value="Genomic_DNA"/>
</dbReference>
<dbReference type="InterPro" id="IPR011044">
    <property type="entry name" value="Quino_amine_DH_bsu"/>
</dbReference>
<keyword evidence="2" id="KW-0812">Transmembrane</keyword>
<dbReference type="Proteomes" id="UP000317982">
    <property type="component" value="Unassembled WGS sequence"/>
</dbReference>
<evidence type="ECO:0000256" key="1">
    <source>
        <dbReference type="SAM" id="MobiDB-lite"/>
    </source>
</evidence>
<dbReference type="AlphaFoldDB" id="A0A545API1"/>
<reference evidence="3 4" key="1">
    <citation type="submission" date="2019-07" db="EMBL/GenBank/DDBJ databases">
        <title>Cryptosporangium phraense sp. nov., isolated from plant litter.</title>
        <authorList>
            <person name="Suriyachadkun C."/>
        </authorList>
    </citation>
    <scope>NUCLEOTIDE SEQUENCE [LARGE SCALE GENOMIC DNA]</scope>
    <source>
        <strain evidence="3 4">A-T 5661</strain>
    </source>
</reference>
<evidence type="ECO:0000256" key="2">
    <source>
        <dbReference type="SAM" id="Phobius"/>
    </source>
</evidence>